<name>A0ABR8EB47_9CYAN</name>
<accession>A0ABR8EB47</accession>
<dbReference type="RefSeq" id="WP_190877570.1">
    <property type="nucleotide sequence ID" value="NZ_JACJSK010000006.1"/>
</dbReference>
<organism evidence="1 2">
    <name type="scientific">Planktothricoides raciborskii FACHB-1370</name>
    <dbReference type="NCBI Taxonomy" id="2949576"/>
    <lineage>
        <taxon>Bacteria</taxon>
        <taxon>Bacillati</taxon>
        <taxon>Cyanobacteriota</taxon>
        <taxon>Cyanophyceae</taxon>
        <taxon>Oscillatoriophycideae</taxon>
        <taxon>Oscillatoriales</taxon>
        <taxon>Oscillatoriaceae</taxon>
        <taxon>Planktothricoides</taxon>
    </lineage>
</organism>
<comment type="caution">
    <text evidence="1">The sequence shown here is derived from an EMBL/GenBank/DDBJ whole genome shotgun (WGS) entry which is preliminary data.</text>
</comment>
<dbReference type="Proteomes" id="UP000641954">
    <property type="component" value="Unassembled WGS sequence"/>
</dbReference>
<dbReference type="EMBL" id="JACJSK010000006">
    <property type="protein sequence ID" value="MBD2543389.1"/>
    <property type="molecule type" value="Genomic_DNA"/>
</dbReference>
<protein>
    <submittedName>
        <fullName evidence="1">Uncharacterized protein</fullName>
    </submittedName>
</protein>
<sequence length="366" mass="43530">MMDRDNNIQEPIFSIDIEEKFDSVKDVNRFIKYCFIYDPLVDLNTGKKQHLFINPDRLPGHYFDSKLDKTKQKFILFNLMQIPSLTKLTEQYIESNNCNRESFLEKASNTVTYYTCLAPYRILNPQEITAKYLDDYCDKGMRWKKINSDKFETSQLLYYKQYICCEHEGEKGWIILSRSPKINIDDFHKTIGIGKNIVEADLNFLSKKGNLFLINLDSNRRIFDSDMPVNIEQMKNECQKYDPNIKIESFQHKYINFCDHDNIKFEFSCESEKYKFTASVYPSYIQWTVKTYIQADFDIPIKATGTTLKQAFEELIEKHNRLSSDSEFIREQVKYINEQIEKEQTQEAYDEYKWIISEFGSDIFPD</sequence>
<proteinExistence type="predicted"/>
<reference evidence="1 2" key="1">
    <citation type="journal article" date="2020" name="ISME J.">
        <title>Comparative genomics reveals insights into cyanobacterial evolution and habitat adaptation.</title>
        <authorList>
            <person name="Chen M.Y."/>
            <person name="Teng W.K."/>
            <person name="Zhao L."/>
            <person name="Hu C.X."/>
            <person name="Zhou Y.K."/>
            <person name="Han B.P."/>
            <person name="Song L.R."/>
            <person name="Shu W.S."/>
        </authorList>
    </citation>
    <scope>NUCLEOTIDE SEQUENCE [LARGE SCALE GENOMIC DNA]</scope>
    <source>
        <strain evidence="1 2">FACHB-1370</strain>
    </source>
</reference>
<keyword evidence="2" id="KW-1185">Reference proteome</keyword>
<evidence type="ECO:0000313" key="2">
    <source>
        <dbReference type="Proteomes" id="UP000641954"/>
    </source>
</evidence>
<gene>
    <name evidence="1" type="ORF">H6G72_05880</name>
</gene>
<evidence type="ECO:0000313" key="1">
    <source>
        <dbReference type="EMBL" id="MBD2543389.1"/>
    </source>
</evidence>